<reference evidence="1" key="1">
    <citation type="journal article" date="2014" name="Front. Microbiol.">
        <title>High frequency of phylogenetically diverse reductive dehalogenase-homologous genes in deep subseafloor sedimentary metagenomes.</title>
        <authorList>
            <person name="Kawai M."/>
            <person name="Futagami T."/>
            <person name="Toyoda A."/>
            <person name="Takaki Y."/>
            <person name="Nishi S."/>
            <person name="Hori S."/>
            <person name="Arai W."/>
            <person name="Tsubouchi T."/>
            <person name="Morono Y."/>
            <person name="Uchiyama I."/>
            <person name="Ito T."/>
            <person name="Fujiyama A."/>
            <person name="Inagaki F."/>
            <person name="Takami H."/>
        </authorList>
    </citation>
    <scope>NUCLEOTIDE SEQUENCE</scope>
    <source>
        <strain evidence="1">Expedition CK06-06</strain>
    </source>
</reference>
<sequence>PETHAPRLWDNKNTYPTLVSKKLFDEVQMVFNTGGANREER</sequence>
<evidence type="ECO:0000313" key="1">
    <source>
        <dbReference type="EMBL" id="GAH20748.1"/>
    </source>
</evidence>
<dbReference type="AlphaFoldDB" id="X1FIY5"/>
<proteinExistence type="predicted"/>
<name>X1FIY5_9ZZZZ</name>
<accession>X1FIY5</accession>
<organism evidence="1">
    <name type="scientific">marine sediment metagenome</name>
    <dbReference type="NCBI Taxonomy" id="412755"/>
    <lineage>
        <taxon>unclassified sequences</taxon>
        <taxon>metagenomes</taxon>
        <taxon>ecological metagenomes</taxon>
    </lineage>
</organism>
<protein>
    <submittedName>
        <fullName evidence="1">Uncharacterized protein</fullName>
    </submittedName>
</protein>
<comment type="caution">
    <text evidence="1">The sequence shown here is derived from an EMBL/GenBank/DDBJ whole genome shotgun (WGS) entry which is preliminary data.</text>
</comment>
<feature type="non-terminal residue" evidence="1">
    <location>
        <position position="1"/>
    </location>
</feature>
<feature type="non-terminal residue" evidence="1">
    <location>
        <position position="41"/>
    </location>
</feature>
<gene>
    <name evidence="1" type="ORF">S01H4_67212</name>
</gene>
<dbReference type="EMBL" id="BART01042129">
    <property type="protein sequence ID" value="GAH20748.1"/>
    <property type="molecule type" value="Genomic_DNA"/>
</dbReference>